<keyword evidence="14" id="KW-0812">Transmembrane</keyword>
<feature type="compositionally biased region" description="Polar residues" evidence="13">
    <location>
        <begin position="413"/>
        <end position="425"/>
    </location>
</feature>
<dbReference type="HOGENOM" id="CLU_010862_2_0_1"/>
<dbReference type="InterPro" id="IPR029063">
    <property type="entry name" value="SAM-dependent_MTases_sf"/>
</dbReference>
<evidence type="ECO:0000313" key="16">
    <source>
        <dbReference type="EMBL" id="EAU34707.1"/>
    </source>
</evidence>
<keyword evidence="6 12" id="KW-0694">RNA-binding</keyword>
<keyword evidence="14" id="KW-1133">Transmembrane helix</keyword>
<dbReference type="SUPFAM" id="SSF53335">
    <property type="entry name" value="S-adenosyl-L-methionine-dependent methyltransferases"/>
    <property type="match status" value="1"/>
</dbReference>
<feature type="region of interest" description="Disordered" evidence="13">
    <location>
        <begin position="406"/>
        <end position="438"/>
    </location>
</feature>
<dbReference type="EMBL" id="CH476599">
    <property type="protein sequence ID" value="EAU34707.1"/>
    <property type="molecule type" value="Genomic_DNA"/>
</dbReference>
<feature type="compositionally biased region" description="Basic and acidic residues" evidence="13">
    <location>
        <begin position="1"/>
        <end position="12"/>
    </location>
</feature>
<feature type="region of interest" description="Disordered" evidence="13">
    <location>
        <begin position="508"/>
        <end position="577"/>
    </location>
</feature>
<dbReference type="GO" id="GO:0000049">
    <property type="term" value="F:tRNA binding"/>
    <property type="evidence" value="ECO:0007669"/>
    <property type="project" value="UniProtKB-UniRule"/>
</dbReference>
<dbReference type="InterPro" id="IPR012472">
    <property type="entry name" value="MCP1_TM"/>
</dbReference>
<evidence type="ECO:0000256" key="13">
    <source>
        <dbReference type="SAM" id="MobiDB-lite"/>
    </source>
</evidence>
<dbReference type="eggNOG" id="KOG1253">
    <property type="taxonomic scope" value="Eukaryota"/>
</dbReference>
<feature type="compositionally biased region" description="Basic residues" evidence="13">
    <location>
        <begin position="510"/>
        <end position="535"/>
    </location>
</feature>
<dbReference type="GeneID" id="4320423"/>
<feature type="region of interest" description="Disordered" evidence="13">
    <location>
        <begin position="1"/>
        <end position="57"/>
    </location>
</feature>
<comment type="catalytic activity">
    <reaction evidence="8">
        <text>guanosine(26) in tRNA + 2 S-adenosyl-L-methionine = N(2)-dimethylguanosine(26) in tRNA + 2 S-adenosyl-L-homocysteine + 2 H(+)</text>
        <dbReference type="Rhea" id="RHEA:43140"/>
        <dbReference type="Rhea" id="RHEA-COMP:10359"/>
        <dbReference type="Rhea" id="RHEA-COMP:10360"/>
        <dbReference type="ChEBI" id="CHEBI:15378"/>
        <dbReference type="ChEBI" id="CHEBI:57856"/>
        <dbReference type="ChEBI" id="CHEBI:59789"/>
        <dbReference type="ChEBI" id="CHEBI:74269"/>
        <dbReference type="ChEBI" id="CHEBI:74513"/>
        <dbReference type="EC" id="2.1.1.216"/>
    </reaction>
</comment>
<dbReference type="InterPro" id="IPR002905">
    <property type="entry name" value="Trm1"/>
</dbReference>
<dbReference type="PANTHER" id="PTHR10631:SF3">
    <property type="entry name" value="TRNA (GUANINE(26)-N(2))-DIMETHYLTRANSFERASE"/>
    <property type="match status" value="1"/>
</dbReference>
<dbReference type="FunFam" id="3.30.56.70:FF:000001">
    <property type="entry name" value="tRNA (guanine(26)-N(2))-dimethyltransferase"/>
    <property type="match status" value="1"/>
</dbReference>
<dbReference type="PROSITE" id="PS51626">
    <property type="entry name" value="SAM_MT_TRM1"/>
    <property type="match status" value="1"/>
</dbReference>
<keyword evidence="5 12" id="KW-0819">tRNA processing</keyword>
<evidence type="ECO:0000256" key="7">
    <source>
        <dbReference type="ARBA" id="ARBA00039099"/>
    </source>
</evidence>
<dbReference type="CDD" id="cd02440">
    <property type="entry name" value="AdoMet_MTases"/>
    <property type="match status" value="1"/>
</dbReference>
<evidence type="ECO:0000256" key="4">
    <source>
        <dbReference type="ARBA" id="ARBA00022691"/>
    </source>
</evidence>
<dbReference type="Proteomes" id="UP000007963">
    <property type="component" value="Unassembled WGS sequence"/>
</dbReference>
<feature type="domain" description="Mitochondrial adapter protein MCP1 transmembrane" evidence="15">
    <location>
        <begin position="185"/>
        <end position="311"/>
    </location>
</feature>
<organism evidence="16 17">
    <name type="scientific">Aspergillus terreus (strain NIH 2624 / FGSC A1156)</name>
    <dbReference type="NCBI Taxonomy" id="341663"/>
    <lineage>
        <taxon>Eukaryota</taxon>
        <taxon>Fungi</taxon>
        <taxon>Dikarya</taxon>
        <taxon>Ascomycota</taxon>
        <taxon>Pezizomycotina</taxon>
        <taxon>Eurotiomycetes</taxon>
        <taxon>Eurotiomycetidae</taxon>
        <taxon>Eurotiales</taxon>
        <taxon>Aspergillaceae</taxon>
        <taxon>Aspergillus</taxon>
        <taxon>Aspergillus subgen. Circumdati</taxon>
    </lineage>
</organism>
<evidence type="ECO:0000256" key="1">
    <source>
        <dbReference type="ARBA" id="ARBA00022555"/>
    </source>
</evidence>
<evidence type="ECO:0000256" key="11">
    <source>
        <dbReference type="ARBA" id="ARBA00083299"/>
    </source>
</evidence>
<dbReference type="EC" id="2.1.1.216" evidence="7"/>
<keyword evidence="4 12" id="KW-0949">S-adenosyl-L-methionine</keyword>
<dbReference type="SUPFAM" id="SSF81343">
    <property type="entry name" value="Fumarate reductase respiratory complex transmembrane subunits"/>
    <property type="match status" value="1"/>
</dbReference>
<evidence type="ECO:0000256" key="2">
    <source>
        <dbReference type="ARBA" id="ARBA00022603"/>
    </source>
</evidence>
<evidence type="ECO:0000256" key="3">
    <source>
        <dbReference type="ARBA" id="ARBA00022679"/>
    </source>
</evidence>
<feature type="compositionally biased region" description="Polar residues" evidence="13">
    <location>
        <begin position="555"/>
        <end position="564"/>
    </location>
</feature>
<dbReference type="InterPro" id="IPR034804">
    <property type="entry name" value="SQR/QFR_C/D"/>
</dbReference>
<sequence length="1128" mass="124915">MAPSQKPEDIETRSVISMQELDPSPVQDEFPDIESGEYVPKPRDSQSQQQATPGRSGISIRGFGLRGHNWDSWLSALQKYSTYPPTFFFALHFANTSLIPLATRSVADSENYLLLTRPVYQSPSLEHVVLTIPILAHIASGVALRNIRSSRRARLYGAETRSQRYMLSFWPRMSLQARLGYFLAPLIGTHVLVNRVTPLIADGGSSGVGLGYVAHGFARSPVFWNIYYLLFVAVGVWHIVGGWAAWMGWRVTTARKELRNKKGSLEGYLGYPENEQRAKKQKKMWWVVNGIAAVGASIWLAGALGIIGRAGQGTGWEASSWNEIYSHVPVIGAWLLSTLVDYMVTTLKRVYKAATTSDYILGAARLHEHTGPFEPMRLNPWPLYRLFTIRAISGLARPTARYPHVDNFPRGQFQPSPFRSCSSQSRRMEESPSAPVPEQLVQHEGKEYRVVKEGLACILNPASQAAASEATRKDLKEDDELQSVFYNPIQQFNRDLSVLAVRVHGEHVQALKKRNAERKKRRAAEKGAAKGKKRKRDEQGEAEQESKAEGEEANHATNGNEPTPASNPEPSTPPSFTVLDALSATGLRALRYASEIPFVTRVVANDLSAPAIESMKMNIRYNKLEKLVQPNNGDARAYMYNVNPSASQDGGVYTGKFDVIDLDPYGTASPFIDATLNAVKDGGMLCVTCTDAGVWASNGYPEKAFSLYGGVPIKGSHSHEGGLRLILHALATSAAKYGLAIEPLLSLSIDFYARVFVRVYRSPADVKFLSGKTMLVYNCDVGCGAWTTQPLTATKQRLDKRGNPFYHYGFTQGPLADRHCAQCGTKTHMAGPMWAGPLHNIAFIQRILDLLPTLDRSVYHTIPRIEGMLTTALEEDFTIGDPLERPQTPEHQDTAATENNEYAAIIPRLDPSLREQHPFYFTLSALSKVLKTSTIPFDAFRGALRRLGYRSTRSHTKPNTVRTDAPWEVIWEVMREWVRQKSPVKEGALKPGSAGAAIMARARDRQTAPQPDTPLDLLRREILSAVDGGKDVADLVTKVEAALYRSGSRQSLGKEPAAAADRAPQDSVPGEDGQLAKAKSDGNPSPNELEIVFDEDLGRETFKRKRLVRYQINPRANWGPLNRASGKR</sequence>
<dbReference type="Pfam" id="PF02005">
    <property type="entry name" value="TRM"/>
    <property type="match status" value="2"/>
</dbReference>
<keyword evidence="1 12" id="KW-0820">tRNA-binding</keyword>
<dbReference type="GO" id="GO:0005634">
    <property type="term" value="C:nucleus"/>
    <property type="evidence" value="ECO:0007669"/>
    <property type="project" value="TreeGrafter"/>
</dbReference>
<dbReference type="AlphaFoldDB" id="Q0CPX4"/>
<feature type="transmembrane region" description="Helical" evidence="14">
    <location>
        <begin position="284"/>
        <end position="304"/>
    </location>
</feature>
<dbReference type="GO" id="GO:0160104">
    <property type="term" value="F:tRNA (guanine(26)-N2)-dimethyltransferase activity"/>
    <property type="evidence" value="ECO:0007669"/>
    <property type="project" value="UniProtKB-EC"/>
</dbReference>
<evidence type="ECO:0000256" key="10">
    <source>
        <dbReference type="ARBA" id="ARBA00082896"/>
    </source>
</evidence>
<protein>
    <recommendedName>
        <fullName evidence="7">tRNA (guanine(26)-N(2))-dimethyltransferase</fullName>
        <ecNumber evidence="7">2.1.1.216</ecNumber>
    </recommendedName>
    <alternativeName>
        <fullName evidence="10">tRNA 2,2-dimethylguanosine-26 methyltransferase</fullName>
    </alternativeName>
    <alternativeName>
        <fullName evidence="9">tRNA(guanine-26,N(2)-N(2)) methyltransferase</fullName>
    </alternativeName>
    <alternativeName>
        <fullName evidence="11">tRNA(m(2,2)G26)dimethyltransferase</fullName>
    </alternativeName>
</protein>
<dbReference type="PANTHER" id="PTHR10631">
    <property type="entry name" value="N 2 ,N 2 -DIMETHYLGUANOSINE TRNA METHYLTRANSFERASE"/>
    <property type="match status" value="1"/>
</dbReference>
<feature type="region of interest" description="Disordered" evidence="13">
    <location>
        <begin position="1046"/>
        <end position="1089"/>
    </location>
</feature>
<evidence type="ECO:0000256" key="12">
    <source>
        <dbReference type="PROSITE-ProRule" id="PRU00958"/>
    </source>
</evidence>
<dbReference type="STRING" id="341663.Q0CPX4"/>
<feature type="transmembrane region" description="Helical" evidence="14">
    <location>
        <begin position="226"/>
        <end position="249"/>
    </location>
</feature>
<evidence type="ECO:0000256" key="6">
    <source>
        <dbReference type="ARBA" id="ARBA00022884"/>
    </source>
</evidence>
<evidence type="ECO:0000256" key="14">
    <source>
        <dbReference type="SAM" id="Phobius"/>
    </source>
</evidence>
<reference evidence="17" key="1">
    <citation type="submission" date="2005-09" db="EMBL/GenBank/DDBJ databases">
        <title>Annotation of the Aspergillus terreus NIH2624 genome.</title>
        <authorList>
            <person name="Birren B.W."/>
            <person name="Lander E.S."/>
            <person name="Galagan J.E."/>
            <person name="Nusbaum C."/>
            <person name="Devon K."/>
            <person name="Henn M."/>
            <person name="Ma L.-J."/>
            <person name="Jaffe D.B."/>
            <person name="Butler J."/>
            <person name="Alvarez P."/>
            <person name="Gnerre S."/>
            <person name="Grabherr M."/>
            <person name="Kleber M."/>
            <person name="Mauceli E.W."/>
            <person name="Brockman W."/>
            <person name="Rounsley S."/>
            <person name="Young S.K."/>
            <person name="LaButti K."/>
            <person name="Pushparaj V."/>
            <person name="DeCaprio D."/>
            <person name="Crawford M."/>
            <person name="Koehrsen M."/>
            <person name="Engels R."/>
            <person name="Montgomery P."/>
            <person name="Pearson M."/>
            <person name="Howarth C."/>
            <person name="Larson L."/>
            <person name="Luoma S."/>
            <person name="White J."/>
            <person name="Alvarado L."/>
            <person name="Kodira C.D."/>
            <person name="Zeng Q."/>
            <person name="Oleary S."/>
            <person name="Yandava C."/>
            <person name="Denning D.W."/>
            <person name="Nierman W.C."/>
            <person name="Milne T."/>
            <person name="Madden K."/>
        </authorList>
    </citation>
    <scope>NUCLEOTIDE SEQUENCE [LARGE SCALE GENOMIC DNA]</scope>
    <source>
        <strain evidence="17">NIH 2624 / FGSC A1156</strain>
    </source>
</reference>
<gene>
    <name evidence="16" type="ORF">ATEG_04260</name>
</gene>
<evidence type="ECO:0000259" key="15">
    <source>
        <dbReference type="Pfam" id="PF07950"/>
    </source>
</evidence>
<evidence type="ECO:0000313" key="17">
    <source>
        <dbReference type="Proteomes" id="UP000007963"/>
    </source>
</evidence>
<dbReference type="GO" id="GO:0002940">
    <property type="term" value="P:tRNA N2-guanine methylation"/>
    <property type="evidence" value="ECO:0007669"/>
    <property type="project" value="TreeGrafter"/>
</dbReference>
<evidence type="ECO:0000256" key="9">
    <source>
        <dbReference type="ARBA" id="ARBA00077143"/>
    </source>
</evidence>
<dbReference type="Pfam" id="PF07950">
    <property type="entry name" value="MCP1_TM"/>
    <property type="match status" value="1"/>
</dbReference>
<keyword evidence="3 12" id="KW-0808">Transferase</keyword>
<name>Q0CPX4_ASPTN</name>
<dbReference type="VEuPathDB" id="FungiDB:ATEG_04260"/>
<keyword evidence="14" id="KW-0472">Membrane</keyword>
<evidence type="ECO:0000256" key="8">
    <source>
        <dbReference type="ARBA" id="ARBA00051897"/>
    </source>
</evidence>
<dbReference type="Gene3D" id="3.30.56.70">
    <property type="entry name" value="N2,N2-dimethylguanosine tRNA methyltransferase, C-terminal domain"/>
    <property type="match status" value="1"/>
</dbReference>
<dbReference type="InterPro" id="IPR042296">
    <property type="entry name" value="tRNA_met_Trm1_C"/>
</dbReference>
<dbReference type="RefSeq" id="XP_001213438.1">
    <property type="nucleotide sequence ID" value="XM_001213438.1"/>
</dbReference>
<dbReference type="OrthoDB" id="6349953at2759"/>
<dbReference type="GO" id="GO:0016020">
    <property type="term" value="C:membrane"/>
    <property type="evidence" value="ECO:0007669"/>
    <property type="project" value="InterPro"/>
</dbReference>
<feature type="compositionally biased region" description="Basic and acidic residues" evidence="13">
    <location>
        <begin position="536"/>
        <end position="554"/>
    </location>
</feature>
<comment type="similarity">
    <text evidence="12">Belongs to the class I-like SAM-binding methyltransferase superfamily. Trm1 family.</text>
</comment>
<accession>Q0CPX4</accession>
<keyword evidence="2 12" id="KW-0489">Methyltransferase</keyword>
<evidence type="ECO:0000256" key="5">
    <source>
        <dbReference type="ARBA" id="ARBA00022694"/>
    </source>
</evidence>
<dbReference type="Gene3D" id="3.40.50.150">
    <property type="entry name" value="Vaccinia Virus protein VP39"/>
    <property type="match status" value="1"/>
</dbReference>
<proteinExistence type="inferred from homology"/>